<evidence type="ECO:0000313" key="2">
    <source>
        <dbReference type="Proteomes" id="UP000821866"/>
    </source>
</evidence>
<name>A0A9J6ECI6_RHIMP</name>
<keyword evidence="2" id="KW-1185">Reference proteome</keyword>
<dbReference type="EMBL" id="JABSTU010000005">
    <property type="protein sequence ID" value="KAH8032058.1"/>
    <property type="molecule type" value="Genomic_DNA"/>
</dbReference>
<proteinExistence type="predicted"/>
<gene>
    <name evidence="1" type="ORF">HPB51_022806</name>
</gene>
<reference evidence="1" key="2">
    <citation type="submission" date="2021-09" db="EMBL/GenBank/DDBJ databases">
        <authorList>
            <person name="Jia N."/>
            <person name="Wang J."/>
            <person name="Shi W."/>
            <person name="Du L."/>
            <person name="Sun Y."/>
            <person name="Zhan W."/>
            <person name="Jiang J."/>
            <person name="Wang Q."/>
            <person name="Zhang B."/>
            <person name="Ji P."/>
            <person name="Sakyi L.B."/>
            <person name="Cui X."/>
            <person name="Yuan T."/>
            <person name="Jiang B."/>
            <person name="Yang W."/>
            <person name="Lam T.T.-Y."/>
            <person name="Chang Q."/>
            <person name="Ding S."/>
            <person name="Wang X."/>
            <person name="Zhu J."/>
            <person name="Ruan X."/>
            <person name="Zhao L."/>
            <person name="Wei J."/>
            <person name="Que T."/>
            <person name="Du C."/>
            <person name="Cheng J."/>
            <person name="Dai P."/>
            <person name="Han X."/>
            <person name="Huang E."/>
            <person name="Gao Y."/>
            <person name="Liu J."/>
            <person name="Shao H."/>
            <person name="Ye R."/>
            <person name="Li L."/>
            <person name="Wei W."/>
            <person name="Wang X."/>
            <person name="Wang C."/>
            <person name="Huo Q."/>
            <person name="Li W."/>
            <person name="Guo W."/>
            <person name="Chen H."/>
            <person name="Chen S."/>
            <person name="Zhou L."/>
            <person name="Zhou L."/>
            <person name="Ni X."/>
            <person name="Tian J."/>
            <person name="Zhou Y."/>
            <person name="Sheng Y."/>
            <person name="Liu T."/>
            <person name="Pan Y."/>
            <person name="Xia L."/>
            <person name="Li J."/>
            <person name="Zhao F."/>
            <person name="Cao W."/>
        </authorList>
    </citation>
    <scope>NUCLEOTIDE SEQUENCE</scope>
    <source>
        <strain evidence="1">Rmic-2018</strain>
        <tissue evidence="1">Larvae</tissue>
    </source>
</reference>
<protein>
    <submittedName>
        <fullName evidence="1">Uncharacterized protein</fullName>
    </submittedName>
</protein>
<dbReference type="AlphaFoldDB" id="A0A9J6ECI6"/>
<dbReference type="Proteomes" id="UP000821866">
    <property type="component" value="Chromosome 3"/>
</dbReference>
<dbReference type="VEuPathDB" id="VectorBase:LOC119165357"/>
<evidence type="ECO:0000313" key="1">
    <source>
        <dbReference type="EMBL" id="KAH8032058.1"/>
    </source>
</evidence>
<reference evidence="1" key="1">
    <citation type="journal article" date="2020" name="Cell">
        <title>Large-Scale Comparative Analyses of Tick Genomes Elucidate Their Genetic Diversity and Vector Capacities.</title>
        <authorList>
            <consortium name="Tick Genome and Microbiome Consortium (TIGMIC)"/>
            <person name="Jia N."/>
            <person name="Wang J."/>
            <person name="Shi W."/>
            <person name="Du L."/>
            <person name="Sun Y."/>
            <person name="Zhan W."/>
            <person name="Jiang J.F."/>
            <person name="Wang Q."/>
            <person name="Zhang B."/>
            <person name="Ji P."/>
            <person name="Bell-Sakyi L."/>
            <person name="Cui X.M."/>
            <person name="Yuan T.T."/>
            <person name="Jiang B.G."/>
            <person name="Yang W.F."/>
            <person name="Lam T.T."/>
            <person name="Chang Q.C."/>
            <person name="Ding S.J."/>
            <person name="Wang X.J."/>
            <person name="Zhu J.G."/>
            <person name="Ruan X.D."/>
            <person name="Zhao L."/>
            <person name="Wei J.T."/>
            <person name="Ye R.Z."/>
            <person name="Que T.C."/>
            <person name="Du C.H."/>
            <person name="Zhou Y.H."/>
            <person name="Cheng J.X."/>
            <person name="Dai P.F."/>
            <person name="Guo W.B."/>
            <person name="Han X.H."/>
            <person name="Huang E.J."/>
            <person name="Li L.F."/>
            <person name="Wei W."/>
            <person name="Gao Y.C."/>
            <person name="Liu J.Z."/>
            <person name="Shao H.Z."/>
            <person name="Wang X."/>
            <person name="Wang C.C."/>
            <person name="Yang T.C."/>
            <person name="Huo Q.B."/>
            <person name="Li W."/>
            <person name="Chen H.Y."/>
            <person name="Chen S.E."/>
            <person name="Zhou L.G."/>
            <person name="Ni X.B."/>
            <person name="Tian J.H."/>
            <person name="Sheng Y."/>
            <person name="Liu T."/>
            <person name="Pan Y.S."/>
            <person name="Xia L.Y."/>
            <person name="Li J."/>
            <person name="Zhao F."/>
            <person name="Cao W.C."/>
        </authorList>
    </citation>
    <scope>NUCLEOTIDE SEQUENCE</scope>
    <source>
        <strain evidence="1">Rmic-2018</strain>
    </source>
</reference>
<sequence>MKFCTVENPCKYHNDAKCTEACTQFKKLPHGYCRGDHCECSTQARAVVETAPDPCRTQDTGACVVSCVGLSFDMGQCVEQICHCLNMNGEQPGTRLNDARAAASKKKGASSAVQPERRIAPDVLGHPQQPQQHLGKRVISSSQETFIPLLHLANLG</sequence>
<comment type="caution">
    <text evidence="1">The sequence shown here is derived from an EMBL/GenBank/DDBJ whole genome shotgun (WGS) entry which is preliminary data.</text>
</comment>
<accession>A0A9J6ECI6</accession>
<organism evidence="1 2">
    <name type="scientific">Rhipicephalus microplus</name>
    <name type="common">Cattle tick</name>
    <name type="synonym">Boophilus microplus</name>
    <dbReference type="NCBI Taxonomy" id="6941"/>
    <lineage>
        <taxon>Eukaryota</taxon>
        <taxon>Metazoa</taxon>
        <taxon>Ecdysozoa</taxon>
        <taxon>Arthropoda</taxon>
        <taxon>Chelicerata</taxon>
        <taxon>Arachnida</taxon>
        <taxon>Acari</taxon>
        <taxon>Parasitiformes</taxon>
        <taxon>Ixodida</taxon>
        <taxon>Ixodoidea</taxon>
        <taxon>Ixodidae</taxon>
        <taxon>Rhipicephalinae</taxon>
        <taxon>Rhipicephalus</taxon>
        <taxon>Boophilus</taxon>
    </lineage>
</organism>